<evidence type="ECO:0000313" key="1">
    <source>
        <dbReference type="EMBL" id="SCA58088.1"/>
    </source>
</evidence>
<organism evidence="1 2">
    <name type="scientific">Candidatus Terasakiella magnetica</name>
    <dbReference type="NCBI Taxonomy" id="1867952"/>
    <lineage>
        <taxon>Bacteria</taxon>
        <taxon>Pseudomonadati</taxon>
        <taxon>Pseudomonadota</taxon>
        <taxon>Alphaproteobacteria</taxon>
        <taxon>Rhodospirillales</taxon>
        <taxon>Terasakiellaceae</taxon>
        <taxon>Terasakiella</taxon>
    </lineage>
</organism>
<protein>
    <submittedName>
        <fullName evidence="1">Uncharacterized protein</fullName>
    </submittedName>
</protein>
<name>A0A1C3RLH1_9PROT</name>
<gene>
    <name evidence="1" type="ORF">MTBPR1_80142</name>
</gene>
<dbReference type="Proteomes" id="UP000231658">
    <property type="component" value="Unassembled WGS sequence"/>
</dbReference>
<dbReference type="RefSeq" id="WP_069190081.1">
    <property type="nucleotide sequence ID" value="NZ_FLYE01000047.1"/>
</dbReference>
<accession>A0A1C3RLH1</accession>
<reference evidence="1 2" key="1">
    <citation type="submission" date="2016-07" db="EMBL/GenBank/DDBJ databases">
        <authorList>
            <person name="Lefevre C.T."/>
        </authorList>
    </citation>
    <scope>NUCLEOTIDE SEQUENCE [LARGE SCALE GENOMIC DNA]</scope>
    <source>
        <strain evidence="1">PR1</strain>
    </source>
</reference>
<sequence length="84" mass="9711">MASQTFIKKDIFTLVQEIHDLVKKEGYQPHEIIDVYQSLVISSFLGMCDTEEQIDKLHEGFRNRLKKSIEAHRDQDGYVAKGEA</sequence>
<proteinExistence type="predicted"/>
<dbReference type="AlphaFoldDB" id="A0A1C3RLH1"/>
<evidence type="ECO:0000313" key="2">
    <source>
        <dbReference type="Proteomes" id="UP000231658"/>
    </source>
</evidence>
<dbReference type="EMBL" id="FLYE01000047">
    <property type="protein sequence ID" value="SCA58088.1"/>
    <property type="molecule type" value="Genomic_DNA"/>
</dbReference>
<dbReference type="STRING" id="1867952.MTBPR1_80142"/>
<keyword evidence="2" id="KW-1185">Reference proteome</keyword>